<evidence type="ECO:0000256" key="1">
    <source>
        <dbReference type="ARBA" id="ARBA00022723"/>
    </source>
</evidence>
<evidence type="ECO:0000313" key="3">
    <source>
        <dbReference type="EMBL" id="CAB4827653.1"/>
    </source>
</evidence>
<evidence type="ECO:0000259" key="2">
    <source>
        <dbReference type="Pfam" id="PF07883"/>
    </source>
</evidence>
<proteinExistence type="predicted"/>
<name>A0A6J7A4F4_9ZZZZ</name>
<dbReference type="Gene3D" id="2.60.120.10">
    <property type="entry name" value="Jelly Rolls"/>
    <property type="match status" value="1"/>
</dbReference>
<sequence length="130" mass="14801">MVKITNANVPPTSEHNDTVTSYFMYEKEELRNATSGSYLEFINEFELEPGVFIEPHFHNSHEFYYVIRGSGTMRVDECISDVSVGDLIHIEPNSTHSIRAGKVGIRCFAFASSFQIEGEEYTTSILQNWP</sequence>
<organism evidence="3">
    <name type="scientific">freshwater metagenome</name>
    <dbReference type="NCBI Taxonomy" id="449393"/>
    <lineage>
        <taxon>unclassified sequences</taxon>
        <taxon>metagenomes</taxon>
        <taxon>ecological metagenomes</taxon>
    </lineage>
</organism>
<dbReference type="PANTHER" id="PTHR35848:SF6">
    <property type="entry name" value="CUPIN TYPE-2 DOMAIN-CONTAINING PROTEIN"/>
    <property type="match status" value="1"/>
</dbReference>
<gene>
    <name evidence="3" type="ORF">UFOPK3204_00621</name>
</gene>
<dbReference type="InterPro" id="IPR014710">
    <property type="entry name" value="RmlC-like_jellyroll"/>
</dbReference>
<dbReference type="GO" id="GO:0046872">
    <property type="term" value="F:metal ion binding"/>
    <property type="evidence" value="ECO:0007669"/>
    <property type="project" value="UniProtKB-KW"/>
</dbReference>
<dbReference type="PANTHER" id="PTHR35848">
    <property type="entry name" value="OXALATE-BINDING PROTEIN"/>
    <property type="match status" value="1"/>
</dbReference>
<dbReference type="SUPFAM" id="SSF51182">
    <property type="entry name" value="RmlC-like cupins"/>
    <property type="match status" value="1"/>
</dbReference>
<dbReference type="InterPro" id="IPR011051">
    <property type="entry name" value="RmlC_Cupin_sf"/>
</dbReference>
<keyword evidence="1" id="KW-0479">Metal-binding</keyword>
<accession>A0A6J7A4F4</accession>
<protein>
    <submittedName>
        <fullName evidence="3">Unannotated protein</fullName>
    </submittedName>
</protein>
<reference evidence="3" key="1">
    <citation type="submission" date="2020-05" db="EMBL/GenBank/DDBJ databases">
        <authorList>
            <person name="Chiriac C."/>
            <person name="Salcher M."/>
            <person name="Ghai R."/>
            <person name="Kavagutti S V."/>
        </authorList>
    </citation>
    <scope>NUCLEOTIDE SEQUENCE</scope>
</reference>
<dbReference type="Pfam" id="PF07883">
    <property type="entry name" value="Cupin_2"/>
    <property type="match status" value="1"/>
</dbReference>
<dbReference type="EMBL" id="CAFABK010000019">
    <property type="protein sequence ID" value="CAB4827653.1"/>
    <property type="molecule type" value="Genomic_DNA"/>
</dbReference>
<dbReference type="InterPro" id="IPR051610">
    <property type="entry name" value="GPI/OXD"/>
</dbReference>
<feature type="domain" description="Cupin type-2" evidence="2">
    <location>
        <begin position="44"/>
        <end position="100"/>
    </location>
</feature>
<dbReference type="InterPro" id="IPR013096">
    <property type="entry name" value="Cupin_2"/>
</dbReference>
<dbReference type="AlphaFoldDB" id="A0A6J7A4F4"/>